<keyword evidence="2" id="KW-1185">Reference proteome</keyword>
<proteinExistence type="predicted"/>
<sequence length="202" mass="24213">MKYYYLPLILSSFFSCHYQNNNEKEFVFDRDKSKNKVDSLINVDFTVVDYEYFDSEFNIKPISSKEFQKKVKVMNLGKRNKMDYTDSIHVLFFDHFQDWDAARIATNQIVSTWETISFCIWTSEEEAKAKGESLGFKFPSLFLKYLETDPDIQWFQERKNELKTGLKKIKPDLKVDELSTKEILRQSFYSSEVRLRKYPHKH</sequence>
<accession>A0A1N7PV59</accession>
<reference evidence="2" key="1">
    <citation type="submission" date="2017-01" db="EMBL/GenBank/DDBJ databases">
        <authorList>
            <person name="Varghese N."/>
            <person name="Submissions S."/>
        </authorList>
    </citation>
    <scope>NUCLEOTIDE SEQUENCE [LARGE SCALE GENOMIC DNA]</scope>
    <source>
        <strain evidence="2">DSM 46698</strain>
    </source>
</reference>
<dbReference type="Proteomes" id="UP000186026">
    <property type="component" value="Unassembled WGS sequence"/>
</dbReference>
<gene>
    <name evidence="1" type="ORF">SAMN05421761_12114</name>
</gene>
<organism evidence="1 2">
    <name type="scientific">Belliella pelovolcani</name>
    <dbReference type="NCBI Taxonomy" id="529505"/>
    <lineage>
        <taxon>Bacteria</taxon>
        <taxon>Pseudomonadati</taxon>
        <taxon>Bacteroidota</taxon>
        <taxon>Cytophagia</taxon>
        <taxon>Cytophagales</taxon>
        <taxon>Cyclobacteriaceae</taxon>
        <taxon>Belliella</taxon>
    </lineage>
</organism>
<dbReference type="RefSeq" id="WP_076502902.1">
    <property type="nucleotide sequence ID" value="NZ_FTOP01000021.1"/>
</dbReference>
<dbReference type="PROSITE" id="PS51257">
    <property type="entry name" value="PROKAR_LIPOPROTEIN"/>
    <property type="match status" value="1"/>
</dbReference>
<dbReference type="AlphaFoldDB" id="A0A1N7PV59"/>
<name>A0A1N7PV59_9BACT</name>
<evidence type="ECO:0008006" key="3">
    <source>
        <dbReference type="Google" id="ProtNLM"/>
    </source>
</evidence>
<evidence type="ECO:0000313" key="1">
    <source>
        <dbReference type="EMBL" id="SIT14337.1"/>
    </source>
</evidence>
<evidence type="ECO:0000313" key="2">
    <source>
        <dbReference type="Proteomes" id="UP000186026"/>
    </source>
</evidence>
<dbReference type="OrthoDB" id="1204690at2"/>
<protein>
    <recommendedName>
        <fullName evidence="3">Lipoprotein</fullName>
    </recommendedName>
</protein>
<dbReference type="EMBL" id="FTOP01000021">
    <property type="protein sequence ID" value="SIT14337.1"/>
    <property type="molecule type" value="Genomic_DNA"/>
</dbReference>